<dbReference type="Gene3D" id="1.50.10.10">
    <property type="match status" value="1"/>
</dbReference>
<dbReference type="GO" id="GO:0004560">
    <property type="term" value="F:alpha-L-fucosidase activity"/>
    <property type="evidence" value="ECO:0007669"/>
    <property type="project" value="TreeGrafter"/>
</dbReference>
<name>A0A1I5VIQ1_9BACT</name>
<reference evidence="2 3" key="1">
    <citation type="submission" date="2016-10" db="EMBL/GenBank/DDBJ databases">
        <authorList>
            <person name="de Groot N.N."/>
        </authorList>
    </citation>
    <scope>NUCLEOTIDE SEQUENCE [LARGE SCALE GENOMIC DNA]</scope>
    <source>
        <strain evidence="3">E92,LMG 26720,CCM 7988</strain>
    </source>
</reference>
<gene>
    <name evidence="2" type="ORF">SAMN04515674_109143</name>
</gene>
<dbReference type="InterPro" id="IPR008928">
    <property type="entry name" value="6-hairpin_glycosidase_sf"/>
</dbReference>
<dbReference type="Proteomes" id="UP000199306">
    <property type="component" value="Unassembled WGS sequence"/>
</dbReference>
<organism evidence="2 3">
    <name type="scientific">Pseudarcicella hirudinis</name>
    <dbReference type="NCBI Taxonomy" id="1079859"/>
    <lineage>
        <taxon>Bacteria</taxon>
        <taxon>Pseudomonadati</taxon>
        <taxon>Bacteroidota</taxon>
        <taxon>Cytophagia</taxon>
        <taxon>Cytophagales</taxon>
        <taxon>Flectobacillaceae</taxon>
        <taxon>Pseudarcicella</taxon>
    </lineage>
</organism>
<dbReference type="SUPFAM" id="SSF48208">
    <property type="entry name" value="Six-hairpin glycosidases"/>
    <property type="match status" value="1"/>
</dbReference>
<evidence type="ECO:0000313" key="3">
    <source>
        <dbReference type="Proteomes" id="UP000199306"/>
    </source>
</evidence>
<dbReference type="EMBL" id="FOXH01000009">
    <property type="protein sequence ID" value="SFQ07349.1"/>
    <property type="molecule type" value="Genomic_DNA"/>
</dbReference>
<feature type="domain" description="Glycosyl hydrolase family 95 catalytic" evidence="1">
    <location>
        <begin position="261"/>
        <end position="645"/>
    </location>
</feature>
<dbReference type="AlphaFoldDB" id="A0A1I5VIQ1"/>
<proteinExistence type="predicted"/>
<dbReference type="PANTHER" id="PTHR31084">
    <property type="entry name" value="ALPHA-L-FUCOSIDASE 2"/>
    <property type="match status" value="1"/>
</dbReference>
<dbReference type="PANTHER" id="PTHR31084:SF0">
    <property type="entry name" value="ALPHA-L-FUCOSIDASE 2"/>
    <property type="match status" value="1"/>
</dbReference>
<evidence type="ECO:0000259" key="1">
    <source>
        <dbReference type="Pfam" id="PF22124"/>
    </source>
</evidence>
<dbReference type="InterPro" id="IPR054363">
    <property type="entry name" value="GH95_cat"/>
</dbReference>
<dbReference type="RefSeq" id="WP_218159236.1">
    <property type="nucleotide sequence ID" value="NZ_FOXH01000009.1"/>
</dbReference>
<accession>A0A1I5VIQ1</accession>
<evidence type="ECO:0000313" key="2">
    <source>
        <dbReference type="EMBL" id="SFQ07349.1"/>
    </source>
</evidence>
<sequence length="747" mass="84560">MYKWFLKIFGYVFIGLPMFVCDVSGQMKSPEQIIGRHKNIFLSPPSKTPGRVAVDGPLLGNGSVAVAMAGQPEQQTYYLTRNDFWRLKSAYNESFPAVLGTLQIDIPSLKSASYKIQQDLYHASATADFTKGNASAIIRSEVAATKDWLIIEIKNNGQASMGGKVALLLPQADQFYVNPPLENKFPDSTSSGNDAQGLQWIQRAFVKDVSIQSQAVAALKIIGKDSNEFLLKPGETMVMVCALSSNFRDTNCLQIVKQQIRKTSIETVKSTRKAHLAWWKHFWNKSLVNIEDPVIEQQYYRSQYNLASCSRDPKFPPGIFGSWVTREIPSWNGDYHLNYNYTAPFYALYSSNHLEQAMPYYEPLLDFIERGKYYSEKITQIPDGVLYPVGIGPLGIETTRKNSLMNYKTEDEGLFFGQKSNAAYCAVTMSMHFYKTYDRSFAKHVYPFIRSVAIFWQHYLKKDGKRYIIENDAIHEGTFGTMNPILSLGLVPVVLKTAIDMSTLLNEDKALRDDWKEKIDHLSGYTFQVRNGKTVFRYSEKGTDWWNDNTLGIQHIYPAGQIGLESDSNLLQVARNTIEVMNRWKDYNGSNSFFPAAVRVGYNSDTILTKLHDYSLHTYPNGFQSGNPHGIENCSTVPNTINEMLCMSNQNVLRVFAVWPKEKNASFSNIRCDGAFLVSSELKNKAVKYLIITSEKGQDCVIQNPWKGKTLIIKSKYRKVRKQDGEKIKLPTLAGETLFITPEGGDI</sequence>
<protein>
    <recommendedName>
        <fullName evidence="1">Glycosyl hydrolase family 95 catalytic domain-containing protein</fullName>
    </recommendedName>
</protein>
<dbReference type="Pfam" id="PF22124">
    <property type="entry name" value="Glyco_hydro_95_cat"/>
    <property type="match status" value="1"/>
</dbReference>
<dbReference type="STRING" id="1079859.SAMN04515674_109143"/>
<keyword evidence="3" id="KW-1185">Reference proteome</keyword>
<dbReference type="InterPro" id="IPR012341">
    <property type="entry name" value="6hp_glycosidase-like_sf"/>
</dbReference>
<dbReference type="GO" id="GO:0005975">
    <property type="term" value="P:carbohydrate metabolic process"/>
    <property type="evidence" value="ECO:0007669"/>
    <property type="project" value="InterPro"/>
</dbReference>